<gene>
    <name evidence="1" type="ORF">QE424_001934</name>
</gene>
<evidence type="ECO:0000313" key="1">
    <source>
        <dbReference type="EMBL" id="MDQ1108775.1"/>
    </source>
</evidence>
<proteinExistence type="predicted"/>
<sequence>MVRGSGLRQNNKRYGDLQLRPLTRGDTDKVAGMKVGLLALALAGGGSARVFFTNNLRGDTIETVPSPAVRHMPNFLRERLAAFFGSHPEATPYDARTVWAKASAWTLTYHNLSGSDVPFELRYDSSISFLLPMDGLAQTTFYCTDELLQSPLKEWQDDYAKVRAASQASAERRVAHFVAELPKFFPPLA</sequence>
<dbReference type="EMBL" id="JAUTAS010000001">
    <property type="protein sequence ID" value="MDQ1108775.1"/>
    <property type="molecule type" value="Genomic_DNA"/>
</dbReference>
<evidence type="ECO:0000313" key="2">
    <source>
        <dbReference type="Proteomes" id="UP001226084"/>
    </source>
</evidence>
<name>A0AAP5AJL2_9GAMM</name>
<organism evidence="1 2">
    <name type="scientific">Stenotrophomonas rhizophila</name>
    <dbReference type="NCBI Taxonomy" id="216778"/>
    <lineage>
        <taxon>Bacteria</taxon>
        <taxon>Pseudomonadati</taxon>
        <taxon>Pseudomonadota</taxon>
        <taxon>Gammaproteobacteria</taxon>
        <taxon>Lysobacterales</taxon>
        <taxon>Lysobacteraceae</taxon>
        <taxon>Stenotrophomonas</taxon>
    </lineage>
</organism>
<dbReference type="Proteomes" id="UP001226084">
    <property type="component" value="Unassembled WGS sequence"/>
</dbReference>
<reference evidence="1" key="1">
    <citation type="submission" date="2023-07" db="EMBL/GenBank/DDBJ databases">
        <title>Functional and genomic diversity of the sorghum phyllosphere microbiome.</title>
        <authorList>
            <person name="Shade A."/>
        </authorList>
    </citation>
    <scope>NUCLEOTIDE SEQUENCE</scope>
    <source>
        <strain evidence="1">SORGH_AS_0457</strain>
    </source>
</reference>
<comment type="caution">
    <text evidence="1">The sequence shown here is derived from an EMBL/GenBank/DDBJ whole genome shotgun (WGS) entry which is preliminary data.</text>
</comment>
<accession>A0AAP5AJL2</accession>
<dbReference type="AlphaFoldDB" id="A0AAP5AJL2"/>
<protein>
    <submittedName>
        <fullName evidence="1">Uncharacterized protein</fullName>
    </submittedName>
</protein>